<accession>A0AAW4PK60</accession>
<dbReference type="SUPFAM" id="SSF82544">
    <property type="entry name" value="GckA/TtuD-like"/>
    <property type="match status" value="1"/>
</dbReference>
<protein>
    <submittedName>
        <fullName evidence="3">DUF4147 domain-containing protein</fullName>
    </submittedName>
</protein>
<dbReference type="PANTHER" id="PTHR12227:SF0">
    <property type="entry name" value="GLYCERATE KINASE"/>
    <property type="match status" value="1"/>
</dbReference>
<dbReference type="InterPro" id="IPR007835">
    <property type="entry name" value="MOFRL"/>
</dbReference>
<dbReference type="GO" id="GO:0005737">
    <property type="term" value="C:cytoplasm"/>
    <property type="evidence" value="ECO:0007669"/>
    <property type="project" value="TreeGrafter"/>
</dbReference>
<sequence>MIANRQQISTSEVRELALNCAVAGIKAADPRTVIPERISVKGDELAVAGERYDLSDYERVLVVGGGNAAATVADALEGVLGDRIADGVVVTDNSTATERVSVLPGDHPVPTQRGVQSTRELLATANEATADDLVVVVITGGGSALMPAPAAGISLEDLQQTTESLLASGATIHEINALRKHLSDIKGGQLAATLEPAEVVGVVLSDVVGNDLDVIASGPITPDSSTFEDALAVANRYDISLPETVRERLQSGISGEIAETPSEGDSAFRRVHSYVVADGNTALNSAAAVAREHGYDPLVLSSRIRGEASEAAKTMAAIAEECIATGSPVEPPAVLLSGGETTVTINGDGTGGPNQEFVLSAALELQVPGVTVLSVDTDGIDGGSNAAGGIAESNSLLPTTAANDALDNNDAGGFLEDWDGVITTGPTNTNVNDLRVLIVEDE</sequence>
<organism evidence="3 4">
    <name type="scientific">Haloarcula nitratireducens</name>
    <dbReference type="NCBI Taxonomy" id="2487749"/>
    <lineage>
        <taxon>Archaea</taxon>
        <taxon>Methanobacteriati</taxon>
        <taxon>Methanobacteriota</taxon>
        <taxon>Stenosarchaea group</taxon>
        <taxon>Halobacteria</taxon>
        <taxon>Halobacteriales</taxon>
        <taxon>Haloarculaceae</taxon>
        <taxon>Haloarcula</taxon>
    </lineage>
</organism>
<dbReference type="InterPro" id="IPR039760">
    <property type="entry name" value="MOFRL_protein"/>
</dbReference>
<reference evidence="3 4" key="1">
    <citation type="submission" date="2021-06" db="EMBL/GenBank/DDBJ databases">
        <title>Halomicroarcula sp. a new haloarchaeum isolated from saline soil.</title>
        <authorList>
            <person name="Duran-Viseras A."/>
            <person name="Sanchez-Porro C."/>
            <person name="Ventosa A."/>
        </authorList>
    </citation>
    <scope>NUCLEOTIDE SEQUENCE [LARGE SCALE GENOMIC DNA]</scope>
    <source>
        <strain evidence="3 4">F27</strain>
    </source>
</reference>
<keyword evidence="4" id="KW-1185">Reference proteome</keyword>
<evidence type="ECO:0000259" key="1">
    <source>
        <dbReference type="Pfam" id="PF05161"/>
    </source>
</evidence>
<dbReference type="Pfam" id="PF13660">
    <property type="entry name" value="DUF4147"/>
    <property type="match status" value="1"/>
</dbReference>
<dbReference type="InterPro" id="IPR037035">
    <property type="entry name" value="GK-like_C_sf"/>
</dbReference>
<dbReference type="Pfam" id="PF05161">
    <property type="entry name" value="MOFRL"/>
    <property type="match status" value="1"/>
</dbReference>
<feature type="domain" description="MOFRL" evidence="1">
    <location>
        <begin position="334"/>
        <end position="433"/>
    </location>
</feature>
<proteinExistence type="predicted"/>
<dbReference type="Gene3D" id="3.40.1480.10">
    <property type="entry name" value="MOFRL domain"/>
    <property type="match status" value="1"/>
</dbReference>
<dbReference type="InterPro" id="IPR025286">
    <property type="entry name" value="MOFRL_assoc_dom"/>
</dbReference>
<gene>
    <name evidence="3" type="ORF">EGH23_24435</name>
</gene>
<dbReference type="GO" id="GO:0008887">
    <property type="term" value="F:glycerate kinase activity"/>
    <property type="evidence" value="ECO:0007669"/>
    <property type="project" value="InterPro"/>
</dbReference>
<dbReference type="RefSeq" id="WP_220582612.1">
    <property type="nucleotide sequence ID" value="NZ_RKLT01000035.1"/>
</dbReference>
<dbReference type="PANTHER" id="PTHR12227">
    <property type="entry name" value="GLYCERATE KINASE"/>
    <property type="match status" value="1"/>
</dbReference>
<dbReference type="Gene3D" id="3.40.50.10180">
    <property type="entry name" value="Glycerate kinase, MOFRL-like N-terminal domain"/>
    <property type="match status" value="1"/>
</dbReference>
<dbReference type="AlphaFoldDB" id="A0AAW4PK60"/>
<evidence type="ECO:0000259" key="2">
    <source>
        <dbReference type="Pfam" id="PF13660"/>
    </source>
</evidence>
<dbReference type="EMBL" id="RKLT01000035">
    <property type="protein sequence ID" value="MBX0298018.1"/>
    <property type="molecule type" value="Genomic_DNA"/>
</dbReference>
<feature type="domain" description="MOFRL-associated" evidence="2">
    <location>
        <begin position="18"/>
        <end position="250"/>
    </location>
</feature>
<comment type="caution">
    <text evidence="3">The sequence shown here is derived from an EMBL/GenBank/DDBJ whole genome shotgun (WGS) entry which is preliminary data.</text>
</comment>
<evidence type="ECO:0000313" key="3">
    <source>
        <dbReference type="EMBL" id="MBX0298018.1"/>
    </source>
</evidence>
<dbReference type="Proteomes" id="UP001430455">
    <property type="component" value="Unassembled WGS sequence"/>
</dbReference>
<evidence type="ECO:0000313" key="4">
    <source>
        <dbReference type="Proteomes" id="UP001430455"/>
    </source>
</evidence>
<name>A0AAW4PK60_9EURY</name>
<dbReference type="InterPro" id="IPR038614">
    <property type="entry name" value="GK_N_sf"/>
</dbReference>